<protein>
    <submittedName>
        <fullName evidence="1">Uncharacterized protein</fullName>
    </submittedName>
</protein>
<dbReference type="Proteomes" id="UP000252519">
    <property type="component" value="Unassembled WGS sequence"/>
</dbReference>
<dbReference type="AlphaFoldDB" id="A0A368FND9"/>
<evidence type="ECO:0000313" key="1">
    <source>
        <dbReference type="EMBL" id="RCN32350.1"/>
    </source>
</evidence>
<sequence length="214" mass="24534">MDDSQGSPTVKSELLTGEDASFSAHQLLTYETYEREIQILERDIRQQKESSVNAKTAITFEQLRKIHNLGKLLGPQKELFFDRICRAADIQRASLKNRLKQNKEKFEPPTLTPYRSCYQEPGTPSEAAPCLMTPHWQQISQFNGGEEFERKLVGIQVATSELRYCAEKLWRCLQSMMHRLGPKTLILLHQTSNAIGTMMVPLMRCSKIVPRKPP</sequence>
<proteinExistence type="predicted"/>
<comment type="caution">
    <text evidence="1">The sequence shown here is derived from an EMBL/GenBank/DDBJ whole genome shotgun (WGS) entry which is preliminary data.</text>
</comment>
<gene>
    <name evidence="1" type="ORF">ANCCAN_21847</name>
</gene>
<accession>A0A368FND9</accession>
<reference evidence="1 2" key="1">
    <citation type="submission" date="2014-10" db="EMBL/GenBank/DDBJ databases">
        <title>Draft genome of the hookworm Ancylostoma caninum.</title>
        <authorList>
            <person name="Mitreva M."/>
        </authorList>
    </citation>
    <scope>NUCLEOTIDE SEQUENCE [LARGE SCALE GENOMIC DNA]</scope>
    <source>
        <strain evidence="1 2">Baltimore</strain>
    </source>
</reference>
<evidence type="ECO:0000313" key="2">
    <source>
        <dbReference type="Proteomes" id="UP000252519"/>
    </source>
</evidence>
<keyword evidence="2" id="KW-1185">Reference proteome</keyword>
<name>A0A368FND9_ANCCA</name>
<dbReference type="EMBL" id="JOJR01001111">
    <property type="protein sequence ID" value="RCN32350.1"/>
    <property type="molecule type" value="Genomic_DNA"/>
</dbReference>
<dbReference type="OrthoDB" id="5854472at2759"/>
<organism evidence="1 2">
    <name type="scientific">Ancylostoma caninum</name>
    <name type="common">Dog hookworm</name>
    <dbReference type="NCBI Taxonomy" id="29170"/>
    <lineage>
        <taxon>Eukaryota</taxon>
        <taxon>Metazoa</taxon>
        <taxon>Ecdysozoa</taxon>
        <taxon>Nematoda</taxon>
        <taxon>Chromadorea</taxon>
        <taxon>Rhabditida</taxon>
        <taxon>Rhabditina</taxon>
        <taxon>Rhabditomorpha</taxon>
        <taxon>Strongyloidea</taxon>
        <taxon>Ancylostomatidae</taxon>
        <taxon>Ancylostomatinae</taxon>
        <taxon>Ancylostoma</taxon>
    </lineage>
</organism>